<evidence type="ECO:0000313" key="4">
    <source>
        <dbReference type="EMBL" id="OGK22520.1"/>
    </source>
</evidence>
<comment type="caution">
    <text evidence="4">The sequence shown here is derived from an EMBL/GenBank/DDBJ whole genome shotgun (WGS) entry which is preliminary data.</text>
</comment>
<protein>
    <recommendedName>
        <fullName evidence="3">CBS domain-containing protein</fullName>
    </recommendedName>
</protein>
<dbReference type="SMART" id="SM00116">
    <property type="entry name" value="CBS"/>
    <property type="match status" value="2"/>
</dbReference>
<dbReference type="Gene3D" id="2.20.25.110">
    <property type="entry name" value="S-adenosyl-L-methionine-dependent methyltransferases"/>
    <property type="match status" value="1"/>
</dbReference>
<name>A0A1F7GTZ7_9BACT</name>
<gene>
    <name evidence="4" type="ORF">A3C24_05145</name>
</gene>
<evidence type="ECO:0000256" key="2">
    <source>
        <dbReference type="PROSITE-ProRule" id="PRU00703"/>
    </source>
</evidence>
<dbReference type="PROSITE" id="PS51371">
    <property type="entry name" value="CBS"/>
    <property type="match status" value="2"/>
</dbReference>
<proteinExistence type="predicted"/>
<dbReference type="Pfam" id="PF00571">
    <property type="entry name" value="CBS"/>
    <property type="match status" value="2"/>
</dbReference>
<feature type="domain" description="CBS" evidence="3">
    <location>
        <begin position="7"/>
        <end position="70"/>
    </location>
</feature>
<dbReference type="AlphaFoldDB" id="A0A1F7GTZ7"/>
<dbReference type="Proteomes" id="UP000177159">
    <property type="component" value="Unassembled WGS sequence"/>
</dbReference>
<dbReference type="InterPro" id="IPR029063">
    <property type="entry name" value="SAM-dependent_MTases_sf"/>
</dbReference>
<sequence>MVVRDYIFRKPITIDQEEPVSTAIKIIFNVGVSIVPIVKHKHRNKKIVGILTQYDVLEKLLPSVKEYIKELETSHESYEAIERRLPAFLTQPVKNVMQSPPITVSLDTPLLRAQSIMLRHKFNRLPVVDAQGHVVGIVSQSDVFHALAGHEIPYDTHEDFHQWTSYYYDQIISMVEKVRMDIPGLENIFEKRNVFRVLDIFSADGSRAVALARKGYNVTGLNRYEYFHRKALEEKANFPKHSHNKPEFILTQYNEFLKDKKEDFDAALLMDNELAHHPTTYKRLLANTSKSLARKNAVIMLQLANFEKIFTVDKQFQNFTVSSSKLSDNVRYGFLEFYDPPVHKGAHVTLNVSIYKYGQNRWHNVGMNSTPIAHITEKSIIKLLKTHGFRDIKTYGSRFLEPIFKQKFIPLKHDWLNVVATR</sequence>
<reference evidence="4 5" key="1">
    <citation type="journal article" date="2016" name="Nat. Commun.">
        <title>Thousands of microbial genomes shed light on interconnected biogeochemical processes in an aquifer system.</title>
        <authorList>
            <person name="Anantharaman K."/>
            <person name="Brown C.T."/>
            <person name="Hug L.A."/>
            <person name="Sharon I."/>
            <person name="Castelle C.J."/>
            <person name="Probst A.J."/>
            <person name="Thomas B.C."/>
            <person name="Singh A."/>
            <person name="Wilkins M.J."/>
            <person name="Karaoz U."/>
            <person name="Brodie E.L."/>
            <person name="Williams K.H."/>
            <person name="Hubbard S.S."/>
            <person name="Banfield J.F."/>
        </authorList>
    </citation>
    <scope>NUCLEOTIDE SEQUENCE [LARGE SCALE GENOMIC DNA]</scope>
</reference>
<evidence type="ECO:0000256" key="1">
    <source>
        <dbReference type="ARBA" id="ARBA00023122"/>
    </source>
</evidence>
<dbReference type="Gene3D" id="3.40.50.150">
    <property type="entry name" value="Vaccinia Virus protein VP39"/>
    <property type="match status" value="1"/>
</dbReference>
<evidence type="ECO:0000313" key="5">
    <source>
        <dbReference type="Proteomes" id="UP000177159"/>
    </source>
</evidence>
<dbReference type="EMBL" id="MFZM01000041">
    <property type="protein sequence ID" value="OGK22520.1"/>
    <property type="molecule type" value="Genomic_DNA"/>
</dbReference>
<accession>A0A1F7GTZ7</accession>
<dbReference type="Gene3D" id="3.10.580.10">
    <property type="entry name" value="CBS-domain"/>
    <property type="match status" value="1"/>
</dbReference>
<keyword evidence="1 2" id="KW-0129">CBS domain</keyword>
<dbReference type="PANTHER" id="PTHR43080:SF2">
    <property type="entry name" value="CBS DOMAIN-CONTAINING PROTEIN"/>
    <property type="match status" value="1"/>
</dbReference>
<organism evidence="4 5">
    <name type="scientific">Candidatus Roizmanbacteria bacterium RIFCSPHIGHO2_02_FULL_37_24</name>
    <dbReference type="NCBI Taxonomy" id="1802037"/>
    <lineage>
        <taxon>Bacteria</taxon>
        <taxon>Candidatus Roizmaniibacteriota</taxon>
    </lineage>
</organism>
<dbReference type="InterPro" id="IPR046342">
    <property type="entry name" value="CBS_dom_sf"/>
</dbReference>
<dbReference type="CDD" id="cd02440">
    <property type="entry name" value="AdoMet_MTases"/>
    <property type="match status" value="1"/>
</dbReference>
<dbReference type="SUPFAM" id="SSF54631">
    <property type="entry name" value="CBS-domain pair"/>
    <property type="match status" value="1"/>
</dbReference>
<dbReference type="InterPro" id="IPR000644">
    <property type="entry name" value="CBS_dom"/>
</dbReference>
<evidence type="ECO:0000259" key="3">
    <source>
        <dbReference type="PROSITE" id="PS51371"/>
    </source>
</evidence>
<feature type="domain" description="CBS" evidence="3">
    <location>
        <begin position="97"/>
        <end position="156"/>
    </location>
</feature>
<dbReference type="InterPro" id="IPR051257">
    <property type="entry name" value="Diverse_CBS-Domain"/>
</dbReference>
<dbReference type="SUPFAM" id="SSF53335">
    <property type="entry name" value="S-adenosyl-L-methionine-dependent methyltransferases"/>
    <property type="match status" value="1"/>
</dbReference>
<dbReference type="PANTHER" id="PTHR43080">
    <property type="entry name" value="CBS DOMAIN-CONTAINING PROTEIN CBSX3, MITOCHONDRIAL"/>
    <property type="match status" value="1"/>
</dbReference>